<sequence length="238" mass="26647">MSSSSSANAPVGGLTAAQSSAVQDLLRPENAEVAKSVLIRLLTDPTTKEQAKNVVDEGLKDVWRTSDEATALLPKKEGTWSLDIIDQKDPRKARVPGCGEPGTEHKGTVNFVTGKVSVPIYGDDFNNQHIYSMRLQKDRNGKYLLFEAQEVQRWGWRDVTFDMTAKVRVQVNGMGEERLVGDAEYTWTQRRKPYHERREKDGDPDWEIDSDRDGSKDLWEFTIVGGTFQPQDGTDGTA</sequence>
<accession>A0A0G4EIH0</accession>
<proteinExistence type="predicted"/>
<dbReference type="VEuPathDB" id="CryptoDB:Vbra_5019"/>
<name>A0A0G4EIH0_VITBC</name>
<evidence type="ECO:0000313" key="2">
    <source>
        <dbReference type="EMBL" id="CEL95781.1"/>
    </source>
</evidence>
<gene>
    <name evidence="2" type="ORF">Vbra_5019</name>
</gene>
<keyword evidence="3" id="KW-1185">Reference proteome</keyword>
<evidence type="ECO:0000256" key="1">
    <source>
        <dbReference type="SAM" id="MobiDB-lite"/>
    </source>
</evidence>
<dbReference type="InParanoid" id="A0A0G4EIH0"/>
<dbReference type="AlphaFoldDB" id="A0A0G4EIH0"/>
<dbReference type="EMBL" id="CDMY01000238">
    <property type="protein sequence ID" value="CEL95781.1"/>
    <property type="molecule type" value="Genomic_DNA"/>
</dbReference>
<reference evidence="2 3" key="1">
    <citation type="submission" date="2014-11" db="EMBL/GenBank/DDBJ databases">
        <authorList>
            <person name="Zhu J."/>
            <person name="Qi W."/>
            <person name="Song R."/>
        </authorList>
    </citation>
    <scope>NUCLEOTIDE SEQUENCE [LARGE SCALE GENOMIC DNA]</scope>
</reference>
<feature type="region of interest" description="Disordered" evidence="1">
    <location>
        <begin position="1"/>
        <end position="20"/>
    </location>
</feature>
<evidence type="ECO:0000313" key="3">
    <source>
        <dbReference type="Proteomes" id="UP000041254"/>
    </source>
</evidence>
<dbReference type="Proteomes" id="UP000041254">
    <property type="component" value="Unassembled WGS sequence"/>
</dbReference>
<organism evidence="2 3">
    <name type="scientific">Vitrella brassicaformis (strain CCMP3155)</name>
    <dbReference type="NCBI Taxonomy" id="1169540"/>
    <lineage>
        <taxon>Eukaryota</taxon>
        <taxon>Sar</taxon>
        <taxon>Alveolata</taxon>
        <taxon>Colpodellida</taxon>
        <taxon>Vitrellaceae</taxon>
        <taxon>Vitrella</taxon>
    </lineage>
</organism>
<feature type="compositionally biased region" description="Basic and acidic residues" evidence="1">
    <location>
        <begin position="196"/>
        <end position="213"/>
    </location>
</feature>
<feature type="region of interest" description="Disordered" evidence="1">
    <location>
        <begin position="194"/>
        <end position="213"/>
    </location>
</feature>
<protein>
    <submittedName>
        <fullName evidence="2">Uncharacterized protein</fullName>
    </submittedName>
</protein>